<gene>
    <name evidence="2" type="ORF">J2Z81_002085</name>
</gene>
<feature type="transmembrane region" description="Helical" evidence="1">
    <location>
        <begin position="66"/>
        <end position="84"/>
    </location>
</feature>
<dbReference type="EMBL" id="JAGIKX010000020">
    <property type="protein sequence ID" value="MBP2258114.1"/>
    <property type="molecule type" value="Genomic_DNA"/>
</dbReference>
<feature type="transmembrane region" description="Helical" evidence="1">
    <location>
        <begin position="240"/>
        <end position="262"/>
    </location>
</feature>
<sequence>MIQDTFLYLSVLIALAAVIAWSEKTSSSKFFKYVPGIVLLYIGAALLRTFGIFGDTEPISETNSNLRGILLPAMIVLMLLNCDLRKLKKLGPKMLLGYGTAVVSIIAGFTIAFLIFSSWYAPDTWKAFGALAGSWTGGSANLVAVQGVLNVPENIFGYVLIMDTVNYSVWVMFMFWLVPFAAKFNRWTGAKTDHLDKIQVELENETDDRRIGFPQMMLLLGLGLLISAVSINLGEKLPELGTVINATTWTITIASAVGLLLAMTPVSKIAGSLDIANVMLYIIIALIASQADFTQLFQAPIYILSGFVIMAVHLIVMLLLAKLFKLDLFTLGIASLANIGGMASAPILAGTYNRSLIPVGVLMALAGSFLGTYFGLLVAQILSLL</sequence>
<feature type="transmembrane region" description="Helical" evidence="1">
    <location>
        <begin position="6"/>
        <end position="22"/>
    </location>
</feature>
<dbReference type="RefSeq" id="WP_029267760.1">
    <property type="nucleotide sequence ID" value="NZ_JAGIKX010000020.1"/>
</dbReference>
<dbReference type="Proteomes" id="UP001519294">
    <property type="component" value="Unassembled WGS sequence"/>
</dbReference>
<comment type="caution">
    <text evidence="2">The sequence shown here is derived from an EMBL/GenBank/DDBJ whole genome shotgun (WGS) entry which is preliminary data.</text>
</comment>
<feature type="transmembrane region" description="Helical" evidence="1">
    <location>
        <begin position="328"/>
        <end position="349"/>
    </location>
</feature>
<dbReference type="Pfam" id="PF05684">
    <property type="entry name" value="DUF819"/>
    <property type="match status" value="1"/>
</dbReference>
<dbReference type="PANTHER" id="PTHR34289">
    <property type="entry name" value="PROTEIN, PUTATIVE (DUF819)-RELATED"/>
    <property type="match status" value="1"/>
</dbReference>
<keyword evidence="1" id="KW-0472">Membrane</keyword>
<feature type="transmembrane region" description="Helical" evidence="1">
    <location>
        <begin position="216"/>
        <end position="234"/>
    </location>
</feature>
<dbReference type="PANTHER" id="PTHR34289:SF8">
    <property type="entry name" value="DUF819 DOMAIN-CONTAINING PROTEIN"/>
    <property type="match status" value="1"/>
</dbReference>
<keyword evidence="3" id="KW-1185">Reference proteome</keyword>
<evidence type="ECO:0000313" key="3">
    <source>
        <dbReference type="Proteomes" id="UP001519294"/>
    </source>
</evidence>
<protein>
    <submittedName>
        <fullName evidence="2">Membrane protein</fullName>
    </submittedName>
</protein>
<accession>A0ABS4S9M3</accession>
<keyword evidence="1" id="KW-0812">Transmembrane</keyword>
<feature type="transmembrane region" description="Helical" evidence="1">
    <location>
        <begin position="269"/>
        <end position="289"/>
    </location>
</feature>
<name>A0ABS4S9M3_9BACI</name>
<organism evidence="2 3">
    <name type="scientific">Virgibacillus alimentarius</name>
    <dbReference type="NCBI Taxonomy" id="698769"/>
    <lineage>
        <taxon>Bacteria</taxon>
        <taxon>Bacillati</taxon>
        <taxon>Bacillota</taxon>
        <taxon>Bacilli</taxon>
        <taxon>Bacillales</taxon>
        <taxon>Bacillaceae</taxon>
        <taxon>Virgibacillus</taxon>
    </lineage>
</organism>
<dbReference type="InterPro" id="IPR008537">
    <property type="entry name" value="DUF819"/>
</dbReference>
<feature type="transmembrane region" description="Helical" evidence="1">
    <location>
        <begin position="155"/>
        <end position="178"/>
    </location>
</feature>
<evidence type="ECO:0000256" key="1">
    <source>
        <dbReference type="SAM" id="Phobius"/>
    </source>
</evidence>
<evidence type="ECO:0000313" key="2">
    <source>
        <dbReference type="EMBL" id="MBP2258114.1"/>
    </source>
</evidence>
<feature type="transmembrane region" description="Helical" evidence="1">
    <location>
        <begin position="34"/>
        <end position="54"/>
    </location>
</feature>
<feature type="transmembrane region" description="Helical" evidence="1">
    <location>
        <begin position="96"/>
        <end position="121"/>
    </location>
</feature>
<feature type="transmembrane region" description="Helical" evidence="1">
    <location>
        <begin position="355"/>
        <end position="379"/>
    </location>
</feature>
<proteinExistence type="predicted"/>
<feature type="transmembrane region" description="Helical" evidence="1">
    <location>
        <begin position="301"/>
        <end position="321"/>
    </location>
</feature>
<keyword evidence="1" id="KW-1133">Transmembrane helix</keyword>
<reference evidence="2 3" key="1">
    <citation type="submission" date="2021-03" db="EMBL/GenBank/DDBJ databases">
        <title>Genomic Encyclopedia of Type Strains, Phase IV (KMG-IV): sequencing the most valuable type-strain genomes for metagenomic binning, comparative biology and taxonomic classification.</title>
        <authorList>
            <person name="Goeker M."/>
        </authorList>
    </citation>
    <scope>NUCLEOTIDE SEQUENCE [LARGE SCALE GENOMIC DNA]</scope>
    <source>
        <strain evidence="2 3">DSM 25790</strain>
    </source>
</reference>